<evidence type="ECO:0000256" key="1">
    <source>
        <dbReference type="SAM" id="MobiDB-lite"/>
    </source>
</evidence>
<feature type="region of interest" description="Disordered" evidence="1">
    <location>
        <begin position="1"/>
        <end position="48"/>
    </location>
</feature>
<dbReference type="Proteomes" id="UP000729402">
    <property type="component" value="Unassembled WGS sequence"/>
</dbReference>
<reference evidence="2" key="2">
    <citation type="submission" date="2021-02" db="EMBL/GenBank/DDBJ databases">
        <authorList>
            <person name="Kimball J.A."/>
            <person name="Haas M.W."/>
            <person name="Macchietto M."/>
            <person name="Kono T."/>
            <person name="Duquette J."/>
            <person name="Shao M."/>
        </authorList>
    </citation>
    <scope>NUCLEOTIDE SEQUENCE</scope>
    <source>
        <tissue evidence="2">Fresh leaf tissue</tissue>
    </source>
</reference>
<sequence length="151" mass="17347">MMGAAAAAPRFGRAAFRPAVPAPTPTRRRRTEPPNQRRPRRGSCDRVVEQQGLGLRVNPLPPSCRPRLEDDTLVPICRRKRWLVKWIGVKRSNLRGFQCRREESSGGRSIEVVVEGLNPVFLSMSGRRQRAKEARFVLKRKPRLHMMISWN</sequence>
<accession>A0A8J5X254</accession>
<proteinExistence type="predicted"/>
<keyword evidence="3" id="KW-1185">Reference proteome</keyword>
<comment type="caution">
    <text evidence="2">The sequence shown here is derived from an EMBL/GenBank/DDBJ whole genome shotgun (WGS) entry which is preliminary data.</text>
</comment>
<reference evidence="2" key="1">
    <citation type="journal article" date="2021" name="bioRxiv">
        <title>Whole Genome Assembly and Annotation of Northern Wild Rice, Zizania palustris L., Supports a Whole Genome Duplication in the Zizania Genus.</title>
        <authorList>
            <person name="Haas M."/>
            <person name="Kono T."/>
            <person name="Macchietto M."/>
            <person name="Millas R."/>
            <person name="McGilp L."/>
            <person name="Shao M."/>
            <person name="Duquette J."/>
            <person name="Hirsch C.N."/>
            <person name="Kimball J."/>
        </authorList>
    </citation>
    <scope>NUCLEOTIDE SEQUENCE</scope>
    <source>
        <tissue evidence="2">Fresh leaf tissue</tissue>
    </source>
</reference>
<dbReference type="AlphaFoldDB" id="A0A8J5X254"/>
<feature type="compositionally biased region" description="Low complexity" evidence="1">
    <location>
        <begin position="1"/>
        <end position="19"/>
    </location>
</feature>
<evidence type="ECO:0000313" key="3">
    <source>
        <dbReference type="Proteomes" id="UP000729402"/>
    </source>
</evidence>
<evidence type="ECO:0000313" key="2">
    <source>
        <dbReference type="EMBL" id="KAG8099799.1"/>
    </source>
</evidence>
<gene>
    <name evidence="2" type="ORF">GUJ93_ZPchr0013g37201</name>
</gene>
<name>A0A8J5X254_ZIZPA</name>
<protein>
    <submittedName>
        <fullName evidence="2">Uncharacterized protein</fullName>
    </submittedName>
</protein>
<organism evidence="2 3">
    <name type="scientific">Zizania palustris</name>
    <name type="common">Northern wild rice</name>
    <dbReference type="NCBI Taxonomy" id="103762"/>
    <lineage>
        <taxon>Eukaryota</taxon>
        <taxon>Viridiplantae</taxon>
        <taxon>Streptophyta</taxon>
        <taxon>Embryophyta</taxon>
        <taxon>Tracheophyta</taxon>
        <taxon>Spermatophyta</taxon>
        <taxon>Magnoliopsida</taxon>
        <taxon>Liliopsida</taxon>
        <taxon>Poales</taxon>
        <taxon>Poaceae</taxon>
        <taxon>BOP clade</taxon>
        <taxon>Oryzoideae</taxon>
        <taxon>Oryzeae</taxon>
        <taxon>Zizaniinae</taxon>
        <taxon>Zizania</taxon>
    </lineage>
</organism>
<dbReference type="EMBL" id="JAAALK010000079">
    <property type="protein sequence ID" value="KAG8099799.1"/>
    <property type="molecule type" value="Genomic_DNA"/>
</dbReference>